<dbReference type="CDD" id="cd09019">
    <property type="entry name" value="galactose_mutarotase_like"/>
    <property type="match status" value="1"/>
</dbReference>
<feature type="binding site" evidence="7">
    <location>
        <position position="255"/>
    </location>
    <ligand>
        <name>beta-D-galactose</name>
        <dbReference type="ChEBI" id="CHEBI:27667"/>
    </ligand>
</feature>
<protein>
    <recommendedName>
        <fullName evidence="5">Aldose 1-epimerase</fullName>
        <ecNumber evidence="5">5.1.3.3</ecNumber>
    </recommendedName>
</protein>
<dbReference type="EMBL" id="JBFOLJ010000007">
    <property type="protein sequence ID" value="KAL2523110.1"/>
    <property type="molecule type" value="Genomic_DNA"/>
</dbReference>
<dbReference type="InterPro" id="IPR008183">
    <property type="entry name" value="Aldose_1/G6P_1-epimerase"/>
</dbReference>
<evidence type="ECO:0000256" key="8">
    <source>
        <dbReference type="PIRSR" id="PIRSR005096-3"/>
    </source>
</evidence>
<keyword evidence="9" id="KW-0732">Signal</keyword>
<dbReference type="GO" id="GO:0004034">
    <property type="term" value="F:aldose 1-epimerase activity"/>
    <property type="evidence" value="ECO:0007669"/>
    <property type="project" value="UniProtKB-EC"/>
</dbReference>
<evidence type="ECO:0000313" key="11">
    <source>
        <dbReference type="EMBL" id="KAL2523425.1"/>
    </source>
</evidence>
<feature type="active site" description="Proton donor" evidence="6">
    <location>
        <position position="190"/>
    </location>
</feature>
<sequence length="365" mass="40593">MSNASVFFCFIILFFGISVNGVEEEVKIYELKKNNFTLKLTNFGARLISVILPDNRGNLGDVILGYDTLDEYVNDVRYFGAVVGRVANRISNAQFTLNGTVYKLDANEKNNTLHGGAKGFSQVIWKVEEYDNCSQSPYITLSYHSCDGEEGFPGDLAVSVTYALLDSYNLSVSMKAEALNKATPVNLAQHSYWNLGGHDSGSILFDEIQLFASHITPVKNSIPTGAIVPVEDTPYDFLKSYIIGGRIMKILGGYDINYVLDGPTEKKMKPVAVVHSRKSGRVMRLSSDAPAVQFYTVNYMNHVRGKQGYIYLPHAALCLETQGFPDAVNHPNFPSQIVTPGKTYSHNMLYTFTTVKEIYNPSIYF</sequence>
<feature type="chain" id="PRO_5044723601" description="Aldose 1-epimerase" evidence="9">
    <location>
        <begin position="22"/>
        <end position="365"/>
    </location>
</feature>
<accession>A0ABD1UEG0</accession>
<feature type="binding site" evidence="8">
    <location>
        <begin position="88"/>
        <end position="89"/>
    </location>
    <ligand>
        <name>beta-D-galactose</name>
        <dbReference type="ChEBI" id="CHEBI:27667"/>
    </ligand>
</feature>
<dbReference type="PANTHER" id="PTHR10091">
    <property type="entry name" value="ALDOSE-1-EPIMERASE"/>
    <property type="match status" value="1"/>
</dbReference>
<keyword evidence="4 5" id="KW-0119">Carbohydrate metabolism</keyword>
<dbReference type="EC" id="5.1.3.3" evidence="5"/>
<dbReference type="EMBL" id="JBFOLJ010000007">
    <property type="protein sequence ID" value="KAL2523425.1"/>
    <property type="molecule type" value="Genomic_DNA"/>
</dbReference>
<evidence type="ECO:0000256" key="1">
    <source>
        <dbReference type="ARBA" id="ARBA00005028"/>
    </source>
</evidence>
<comment type="pathway">
    <text evidence="1 5">Carbohydrate metabolism; hexose metabolism.</text>
</comment>
<dbReference type="InterPro" id="IPR014718">
    <property type="entry name" value="GH-type_carb-bd"/>
</dbReference>
<dbReference type="InterPro" id="IPR015443">
    <property type="entry name" value="Aldose_1-epimerase"/>
</dbReference>
<proteinExistence type="inferred from homology"/>
<keyword evidence="3 5" id="KW-0413">Isomerase</keyword>
<evidence type="ECO:0000256" key="3">
    <source>
        <dbReference type="ARBA" id="ARBA00023235"/>
    </source>
</evidence>
<feature type="active site" description="Proton acceptor" evidence="6">
    <location>
        <position position="320"/>
    </location>
</feature>
<evidence type="ECO:0000256" key="2">
    <source>
        <dbReference type="ARBA" id="ARBA00006206"/>
    </source>
</evidence>
<comment type="similarity">
    <text evidence="2 5">Belongs to the aldose epimerase family.</text>
</comment>
<reference evidence="11" key="2">
    <citation type="submission" date="2024-07" db="EMBL/GenBank/DDBJ databases">
        <title>Two chromosome-level genome assemblies of Korean endemic species Abeliophyllum distichum and Forsythia ovata (Oleaceae).</title>
        <authorList>
            <person name="Mun J.H."/>
        </authorList>
    </citation>
    <scope>NUCLEOTIDE SEQUENCE</scope>
    <source>
        <strain evidence="11">KNKB202402200001</strain>
        <tissue evidence="11">Leaf</tissue>
    </source>
</reference>
<evidence type="ECO:0000256" key="6">
    <source>
        <dbReference type="PIRSR" id="PIRSR005096-1"/>
    </source>
</evidence>
<evidence type="ECO:0000256" key="7">
    <source>
        <dbReference type="PIRSR" id="PIRSR005096-2"/>
    </source>
</evidence>
<name>A0ABD1UEG0_9LAMI</name>
<dbReference type="PANTHER" id="PTHR10091:SF0">
    <property type="entry name" value="GALACTOSE MUTAROTASE"/>
    <property type="match status" value="1"/>
</dbReference>
<reference evidence="12" key="1">
    <citation type="submission" date="2024-07" db="EMBL/GenBank/DDBJ databases">
        <title>Two chromosome-level genome assemblies of Korean endemic species Abeliophyllum distichum and Forsythia ovata (Oleaceae).</title>
        <authorList>
            <person name="Jang H."/>
        </authorList>
    </citation>
    <scope>NUCLEOTIDE SEQUENCE [LARGE SCALE GENOMIC DNA]</scope>
</reference>
<organism evidence="11 12">
    <name type="scientific">Forsythia ovata</name>
    <dbReference type="NCBI Taxonomy" id="205694"/>
    <lineage>
        <taxon>Eukaryota</taxon>
        <taxon>Viridiplantae</taxon>
        <taxon>Streptophyta</taxon>
        <taxon>Embryophyta</taxon>
        <taxon>Tracheophyta</taxon>
        <taxon>Spermatophyta</taxon>
        <taxon>Magnoliopsida</taxon>
        <taxon>eudicotyledons</taxon>
        <taxon>Gunneridae</taxon>
        <taxon>Pentapetalae</taxon>
        <taxon>asterids</taxon>
        <taxon>lamiids</taxon>
        <taxon>Lamiales</taxon>
        <taxon>Oleaceae</taxon>
        <taxon>Forsythieae</taxon>
        <taxon>Forsythia</taxon>
    </lineage>
</organism>
<evidence type="ECO:0000313" key="12">
    <source>
        <dbReference type="Proteomes" id="UP001604277"/>
    </source>
</evidence>
<dbReference type="AlphaFoldDB" id="A0ABD1UEG0"/>
<feature type="signal peptide" evidence="9">
    <location>
        <begin position="1"/>
        <end position="21"/>
    </location>
</feature>
<evidence type="ECO:0000256" key="9">
    <source>
        <dbReference type="SAM" id="SignalP"/>
    </source>
</evidence>
<dbReference type="SUPFAM" id="SSF74650">
    <property type="entry name" value="Galactose mutarotase-like"/>
    <property type="match status" value="1"/>
</dbReference>
<feature type="binding site" evidence="8">
    <location>
        <begin position="190"/>
        <end position="192"/>
    </location>
    <ligand>
        <name>beta-D-galactose</name>
        <dbReference type="ChEBI" id="CHEBI:27667"/>
    </ligand>
</feature>
<dbReference type="PIRSF" id="PIRSF005096">
    <property type="entry name" value="GALM"/>
    <property type="match status" value="1"/>
</dbReference>
<dbReference type="Pfam" id="PF01263">
    <property type="entry name" value="Aldose_epim"/>
    <property type="match status" value="1"/>
</dbReference>
<evidence type="ECO:0000313" key="10">
    <source>
        <dbReference type="EMBL" id="KAL2523110.1"/>
    </source>
</evidence>
<keyword evidence="12" id="KW-1185">Reference proteome</keyword>
<gene>
    <name evidence="10" type="ORF">Fot_27033</name>
    <name evidence="11" type="ORF">Fot_27348</name>
</gene>
<evidence type="ECO:0000256" key="4">
    <source>
        <dbReference type="ARBA" id="ARBA00023277"/>
    </source>
</evidence>
<dbReference type="Proteomes" id="UP001604277">
    <property type="component" value="Unassembled WGS sequence"/>
</dbReference>
<dbReference type="NCBIfam" id="NF008277">
    <property type="entry name" value="PRK11055.1"/>
    <property type="match status" value="1"/>
</dbReference>
<evidence type="ECO:0000256" key="5">
    <source>
        <dbReference type="PIRNR" id="PIRNR005096"/>
    </source>
</evidence>
<dbReference type="Gene3D" id="2.70.98.10">
    <property type="match status" value="1"/>
</dbReference>
<dbReference type="InterPro" id="IPR047215">
    <property type="entry name" value="Galactose_mutarotase-like"/>
</dbReference>
<comment type="catalytic activity">
    <reaction evidence="5">
        <text>alpha-D-glucose = beta-D-glucose</text>
        <dbReference type="Rhea" id="RHEA:10264"/>
        <dbReference type="ChEBI" id="CHEBI:15903"/>
        <dbReference type="ChEBI" id="CHEBI:17925"/>
        <dbReference type="EC" id="5.1.3.3"/>
    </reaction>
</comment>
<dbReference type="InterPro" id="IPR011013">
    <property type="entry name" value="Gal_mutarotase_sf_dom"/>
</dbReference>
<comment type="caution">
    <text evidence="11">The sequence shown here is derived from an EMBL/GenBank/DDBJ whole genome shotgun (WGS) entry which is preliminary data.</text>
</comment>